<keyword evidence="2 4" id="KW-0863">Zinc-finger</keyword>
<gene>
    <name evidence="6" type="ORF">B0H15DRAFT_472719</name>
</gene>
<evidence type="ECO:0000256" key="3">
    <source>
        <dbReference type="ARBA" id="ARBA00022833"/>
    </source>
</evidence>
<comment type="caution">
    <text evidence="6">The sequence shown here is derived from an EMBL/GenBank/DDBJ whole genome shotgun (WGS) entry which is preliminary data.</text>
</comment>
<keyword evidence="7" id="KW-1185">Reference proteome</keyword>
<dbReference type="EMBL" id="JARJCN010000051">
    <property type="protein sequence ID" value="KAJ7081193.1"/>
    <property type="molecule type" value="Genomic_DNA"/>
</dbReference>
<dbReference type="PROSITE" id="PS50865">
    <property type="entry name" value="ZF_MYND_2"/>
    <property type="match status" value="1"/>
</dbReference>
<evidence type="ECO:0000259" key="5">
    <source>
        <dbReference type="PROSITE" id="PS50865"/>
    </source>
</evidence>
<sequence>MKFVATPRSSADHAQLRQRLFTCRCDCRLPHIHRLHCPPPPGLTAQDIFEWTLFTLCQTLRVLIDRFNAKLYDRKRRWPSSLEDVFPCGQSSLLDSLMAWAADGASGFAVFSLIASVASTPTNFKQDVFRTPRVFALATAHLEAALDRYPTEHVSARVLPRFQATLSSCVADFFSTFGIGNPPAAKIMLHSILERQYAIALRMQAYLEPGREGMTGLCRAWFDLVCSRMGATFVPRGVAPPLPDYSRGMLATVWGAIVGMRSAKCTYAGCQLFARPTSSKVCARCGVARYCSPEHQASAWKAEEFPHRRVCKLLETLRAAIHMEDSKEWNSLIYDPEAGRSSREFLGRCHENNVNPALGKDIMVALGMIRGSFAR</sequence>
<dbReference type="AlphaFoldDB" id="A0AAD6TXU3"/>
<evidence type="ECO:0000313" key="7">
    <source>
        <dbReference type="Proteomes" id="UP001222325"/>
    </source>
</evidence>
<evidence type="ECO:0000256" key="2">
    <source>
        <dbReference type="ARBA" id="ARBA00022771"/>
    </source>
</evidence>
<dbReference type="SUPFAM" id="SSF144232">
    <property type="entry name" value="HIT/MYND zinc finger-like"/>
    <property type="match status" value="1"/>
</dbReference>
<feature type="domain" description="MYND-type" evidence="5">
    <location>
        <begin position="270"/>
        <end position="311"/>
    </location>
</feature>
<reference evidence="6" key="1">
    <citation type="submission" date="2023-03" db="EMBL/GenBank/DDBJ databases">
        <title>Massive genome expansion in bonnet fungi (Mycena s.s.) driven by repeated elements and novel gene families across ecological guilds.</title>
        <authorList>
            <consortium name="Lawrence Berkeley National Laboratory"/>
            <person name="Harder C.B."/>
            <person name="Miyauchi S."/>
            <person name="Viragh M."/>
            <person name="Kuo A."/>
            <person name="Thoen E."/>
            <person name="Andreopoulos B."/>
            <person name="Lu D."/>
            <person name="Skrede I."/>
            <person name="Drula E."/>
            <person name="Henrissat B."/>
            <person name="Morin E."/>
            <person name="Kohler A."/>
            <person name="Barry K."/>
            <person name="LaButti K."/>
            <person name="Morin E."/>
            <person name="Salamov A."/>
            <person name="Lipzen A."/>
            <person name="Mereny Z."/>
            <person name="Hegedus B."/>
            <person name="Baldrian P."/>
            <person name="Stursova M."/>
            <person name="Weitz H."/>
            <person name="Taylor A."/>
            <person name="Grigoriev I.V."/>
            <person name="Nagy L.G."/>
            <person name="Martin F."/>
            <person name="Kauserud H."/>
        </authorList>
    </citation>
    <scope>NUCLEOTIDE SEQUENCE</scope>
    <source>
        <strain evidence="6">CBHHK173m</strain>
    </source>
</reference>
<dbReference type="InterPro" id="IPR002893">
    <property type="entry name" value="Znf_MYND"/>
</dbReference>
<evidence type="ECO:0000313" key="6">
    <source>
        <dbReference type="EMBL" id="KAJ7081193.1"/>
    </source>
</evidence>
<dbReference type="Pfam" id="PF01753">
    <property type="entry name" value="zf-MYND"/>
    <property type="match status" value="1"/>
</dbReference>
<accession>A0AAD6TXU3</accession>
<evidence type="ECO:0000256" key="4">
    <source>
        <dbReference type="PROSITE-ProRule" id="PRU00134"/>
    </source>
</evidence>
<organism evidence="6 7">
    <name type="scientific">Mycena belliarum</name>
    <dbReference type="NCBI Taxonomy" id="1033014"/>
    <lineage>
        <taxon>Eukaryota</taxon>
        <taxon>Fungi</taxon>
        <taxon>Dikarya</taxon>
        <taxon>Basidiomycota</taxon>
        <taxon>Agaricomycotina</taxon>
        <taxon>Agaricomycetes</taxon>
        <taxon>Agaricomycetidae</taxon>
        <taxon>Agaricales</taxon>
        <taxon>Marasmiineae</taxon>
        <taxon>Mycenaceae</taxon>
        <taxon>Mycena</taxon>
    </lineage>
</organism>
<evidence type="ECO:0000256" key="1">
    <source>
        <dbReference type="ARBA" id="ARBA00022723"/>
    </source>
</evidence>
<keyword evidence="3" id="KW-0862">Zinc</keyword>
<protein>
    <recommendedName>
        <fullName evidence="5">MYND-type domain-containing protein</fullName>
    </recommendedName>
</protein>
<dbReference type="GO" id="GO:0008270">
    <property type="term" value="F:zinc ion binding"/>
    <property type="evidence" value="ECO:0007669"/>
    <property type="project" value="UniProtKB-KW"/>
</dbReference>
<name>A0AAD6TXU3_9AGAR</name>
<dbReference type="Gene3D" id="6.10.140.2220">
    <property type="match status" value="1"/>
</dbReference>
<proteinExistence type="predicted"/>
<dbReference type="Proteomes" id="UP001222325">
    <property type="component" value="Unassembled WGS sequence"/>
</dbReference>
<keyword evidence="1" id="KW-0479">Metal-binding</keyword>